<comment type="similarity">
    <text evidence="1 7">Belongs to the bacterial ribosomal protein bL9 family.</text>
</comment>
<dbReference type="InterPro" id="IPR009027">
    <property type="entry name" value="Ribosomal_bL9/RNase_H1_N"/>
</dbReference>
<sequence length="197" mass="21887">MKVILNQDISNLGEIGDIKEVAAGYARNYLLPKKLVLVYNEKTVAMLQKRQVEIIAIKEQKRLASRSLKEKIEADPLIIAMPAGNNGKLYGAVTNHTIADELLKKGIEVDRKKIEVPGRSIKSVGNYKVLIRLYEKDEATLHCSVEAQAVAGLEEKKTTEGEAKKHRPRRQRTESEPVTAEEQAAAFEAAVNRGQLS</sequence>
<protein>
    <recommendedName>
        <fullName evidence="6 7">Large ribosomal subunit protein bL9</fullName>
    </recommendedName>
</protein>
<dbReference type="AlphaFoldDB" id="A0A3P3XTU8"/>
<keyword evidence="4 7" id="KW-0689">Ribosomal protein</keyword>
<evidence type="ECO:0000256" key="8">
    <source>
        <dbReference type="SAM" id="MobiDB-lite"/>
    </source>
</evidence>
<comment type="function">
    <text evidence="7">Binds to the 23S rRNA.</text>
</comment>
<dbReference type="InterPro" id="IPR020070">
    <property type="entry name" value="Ribosomal_bL9_N"/>
</dbReference>
<dbReference type="NCBIfam" id="TIGR00158">
    <property type="entry name" value="L9"/>
    <property type="match status" value="1"/>
</dbReference>
<evidence type="ECO:0000256" key="7">
    <source>
        <dbReference type="HAMAP-Rule" id="MF_00503"/>
    </source>
</evidence>
<evidence type="ECO:0000256" key="6">
    <source>
        <dbReference type="ARBA" id="ARBA00035292"/>
    </source>
</evidence>
<feature type="region of interest" description="Disordered" evidence="8">
    <location>
        <begin position="154"/>
        <end position="197"/>
    </location>
</feature>
<dbReference type="Gene3D" id="3.40.5.10">
    <property type="entry name" value="Ribosomal protein L9, N-terminal domain"/>
    <property type="match status" value="1"/>
</dbReference>
<dbReference type="GO" id="GO:1990904">
    <property type="term" value="C:ribonucleoprotein complex"/>
    <property type="evidence" value="ECO:0007669"/>
    <property type="project" value="UniProtKB-KW"/>
</dbReference>
<dbReference type="GO" id="GO:0003735">
    <property type="term" value="F:structural constituent of ribosome"/>
    <property type="evidence" value="ECO:0007669"/>
    <property type="project" value="InterPro"/>
</dbReference>
<accession>A0A3P3XTU8</accession>
<evidence type="ECO:0000256" key="4">
    <source>
        <dbReference type="ARBA" id="ARBA00022980"/>
    </source>
</evidence>
<dbReference type="InterPro" id="IPR036935">
    <property type="entry name" value="Ribosomal_bL9_N_sf"/>
</dbReference>
<reference evidence="11" key="1">
    <citation type="submission" date="2017-02" db="EMBL/GenBank/DDBJ databases">
        <authorList>
            <person name="Regsiter A."/>
            <person name="William W."/>
        </authorList>
    </citation>
    <scope>NUCLEOTIDE SEQUENCE</scope>
    <source>
        <strain evidence="11">BdmA 4</strain>
    </source>
</reference>
<evidence type="ECO:0000256" key="2">
    <source>
        <dbReference type="ARBA" id="ARBA00022730"/>
    </source>
</evidence>
<evidence type="ECO:0000259" key="9">
    <source>
        <dbReference type="Pfam" id="PF01281"/>
    </source>
</evidence>
<evidence type="ECO:0000256" key="3">
    <source>
        <dbReference type="ARBA" id="ARBA00022884"/>
    </source>
</evidence>
<keyword evidence="5 7" id="KW-0687">Ribonucleoprotein</keyword>
<dbReference type="Pfam" id="PF01281">
    <property type="entry name" value="Ribosomal_L9_N"/>
    <property type="match status" value="1"/>
</dbReference>
<keyword evidence="2 7" id="KW-0699">rRNA-binding</keyword>
<dbReference type="GO" id="GO:0019843">
    <property type="term" value="F:rRNA binding"/>
    <property type="evidence" value="ECO:0007669"/>
    <property type="project" value="UniProtKB-UniRule"/>
</dbReference>
<dbReference type="EMBL" id="FWDO01000007">
    <property type="protein sequence ID" value="SLM19721.1"/>
    <property type="molecule type" value="Genomic_DNA"/>
</dbReference>
<feature type="compositionally biased region" description="Basic and acidic residues" evidence="8">
    <location>
        <begin position="154"/>
        <end position="163"/>
    </location>
</feature>
<feature type="compositionally biased region" description="Low complexity" evidence="8">
    <location>
        <begin position="180"/>
        <end position="190"/>
    </location>
</feature>
<organism evidence="11">
    <name type="scientific">uncultured spirochete</name>
    <dbReference type="NCBI Taxonomy" id="156406"/>
    <lineage>
        <taxon>Bacteria</taxon>
        <taxon>Pseudomonadati</taxon>
        <taxon>Spirochaetota</taxon>
        <taxon>Spirochaetia</taxon>
        <taxon>Spirochaetales</taxon>
        <taxon>environmental samples</taxon>
    </lineage>
</organism>
<feature type="domain" description="Ribosomal protein L9" evidence="9">
    <location>
        <begin position="1"/>
        <end position="46"/>
    </location>
</feature>
<keyword evidence="3 7" id="KW-0694">RNA-binding</keyword>
<gene>
    <name evidence="7 11" type="primary">rplI</name>
    <name evidence="11" type="ORF">SPIRO4BDMA_70143</name>
</gene>
<evidence type="ECO:0000256" key="1">
    <source>
        <dbReference type="ARBA" id="ARBA00010605"/>
    </source>
</evidence>
<dbReference type="InterPro" id="IPR000244">
    <property type="entry name" value="Ribosomal_bL9"/>
</dbReference>
<dbReference type="HAMAP" id="MF_00503">
    <property type="entry name" value="Ribosomal_bL9"/>
    <property type="match status" value="1"/>
</dbReference>
<proteinExistence type="inferred from homology"/>
<dbReference type="InterPro" id="IPR020069">
    <property type="entry name" value="Ribosomal_bL9_C"/>
</dbReference>
<dbReference type="SUPFAM" id="SSF55658">
    <property type="entry name" value="L9 N-domain-like"/>
    <property type="match status" value="1"/>
</dbReference>
<dbReference type="InterPro" id="IPR036791">
    <property type="entry name" value="Ribosomal_bL9_C_sf"/>
</dbReference>
<dbReference type="PANTHER" id="PTHR21368">
    <property type="entry name" value="50S RIBOSOMAL PROTEIN L9"/>
    <property type="match status" value="1"/>
</dbReference>
<dbReference type="SUPFAM" id="SSF55653">
    <property type="entry name" value="Ribosomal protein L9 C-domain"/>
    <property type="match status" value="1"/>
</dbReference>
<dbReference type="Pfam" id="PF03948">
    <property type="entry name" value="Ribosomal_L9_C"/>
    <property type="match status" value="1"/>
</dbReference>
<evidence type="ECO:0000256" key="5">
    <source>
        <dbReference type="ARBA" id="ARBA00023274"/>
    </source>
</evidence>
<dbReference type="GO" id="GO:0005840">
    <property type="term" value="C:ribosome"/>
    <property type="evidence" value="ECO:0007669"/>
    <property type="project" value="UniProtKB-KW"/>
</dbReference>
<feature type="domain" description="Large ribosomal subunit protein bL9 C-terminal" evidence="10">
    <location>
        <begin position="66"/>
        <end position="146"/>
    </location>
</feature>
<name>A0A3P3XTU8_9SPIR</name>
<dbReference type="GO" id="GO:0006412">
    <property type="term" value="P:translation"/>
    <property type="evidence" value="ECO:0007669"/>
    <property type="project" value="UniProtKB-UniRule"/>
</dbReference>
<dbReference type="InterPro" id="IPR020594">
    <property type="entry name" value="Ribosomal_bL9_bac/chp"/>
</dbReference>
<evidence type="ECO:0000313" key="11">
    <source>
        <dbReference type="EMBL" id="SLM19721.1"/>
    </source>
</evidence>
<evidence type="ECO:0000259" key="10">
    <source>
        <dbReference type="Pfam" id="PF03948"/>
    </source>
</evidence>
<dbReference type="Gene3D" id="3.10.430.100">
    <property type="entry name" value="Ribosomal protein L9, C-terminal domain"/>
    <property type="match status" value="1"/>
</dbReference>